<dbReference type="GeneID" id="26640230"/>
<accession>A0A0K0KVK8</accession>
<protein>
    <submittedName>
        <fullName evidence="1">Uncharacterized protein</fullName>
    </submittedName>
</protein>
<reference evidence="2" key="1">
    <citation type="submission" date="2014-08" db="EMBL/GenBank/DDBJ databases">
        <authorList>
            <person name="Edwards T."/>
        </authorList>
    </citation>
    <scope>NUCLEOTIDE SEQUENCE [LARGE SCALE GENOMIC DNA]</scope>
</reference>
<dbReference type="KEGG" id="vg:26640230"/>
<evidence type="ECO:0000313" key="1">
    <source>
        <dbReference type="EMBL" id="AIR93511.1"/>
    </source>
</evidence>
<dbReference type="Proteomes" id="UP000207741">
    <property type="component" value="Segment"/>
</dbReference>
<dbReference type="EMBL" id="KM359505">
    <property type="protein sequence ID" value="AIR93511.1"/>
    <property type="molecule type" value="Genomic_DNA"/>
</dbReference>
<proteinExistence type="predicted"/>
<evidence type="ECO:0000313" key="2">
    <source>
        <dbReference type="Proteomes" id="UP000207741"/>
    </source>
</evidence>
<organism evidence="1 2">
    <name type="scientific">Prochlorococcus phage P-TIM68</name>
    <dbReference type="NCBI Taxonomy" id="1542477"/>
    <lineage>
        <taxon>Viruses</taxon>
        <taxon>Duplodnaviria</taxon>
        <taxon>Heunggongvirae</taxon>
        <taxon>Uroviricota</taxon>
        <taxon>Caudoviricetes</taxon>
        <taxon>Pantevenvirales</taxon>
        <taxon>Kyanoviridae</taxon>
        <taxon>Haifavirus</taxon>
        <taxon>Haifavirus tim68</taxon>
    </lineage>
</organism>
<keyword evidence="2" id="KW-1185">Reference proteome</keyword>
<dbReference type="RefSeq" id="YP_009213686.1">
    <property type="nucleotide sequence ID" value="NC_028955.1"/>
</dbReference>
<dbReference type="OrthoDB" id="25105at10239"/>
<name>A0A0K0KVK8_9CAUD</name>
<sequence>MAKKRIGPQTKLEWQKSQWYLRNKEKSIESARKNKQRDIEWFKETKFNDIQAGCSICGLKTNNPDDYDYHHRIDEIKLLSVADMLGRKGREMVIAEKKKCDIVCKGCHRDYHDSLGNSHQKRDPKTGRFIKDE</sequence>